<keyword evidence="5" id="KW-1185">Reference proteome</keyword>
<dbReference type="SMART" id="SM00721">
    <property type="entry name" value="BAR"/>
    <property type="match status" value="1"/>
</dbReference>
<evidence type="ECO:0000313" key="5">
    <source>
        <dbReference type="Proteomes" id="UP001056384"/>
    </source>
</evidence>
<reference evidence="4" key="1">
    <citation type="submission" date="2022-06" db="EMBL/GenBank/DDBJ databases">
        <title>Complete genome sequences of two strains of the flax pathogen Septoria linicola.</title>
        <authorList>
            <person name="Lapalu N."/>
            <person name="Simon A."/>
            <person name="Demenou B."/>
            <person name="Paumier D."/>
            <person name="Guillot M.-P."/>
            <person name="Gout L."/>
            <person name="Valade R."/>
        </authorList>
    </citation>
    <scope>NUCLEOTIDE SEQUENCE</scope>
    <source>
        <strain evidence="4">SE15195</strain>
    </source>
</reference>
<feature type="coiled-coil region" evidence="1">
    <location>
        <begin position="126"/>
        <end position="156"/>
    </location>
</feature>
<feature type="region of interest" description="Disordered" evidence="2">
    <location>
        <begin position="1"/>
        <end position="25"/>
    </location>
</feature>
<dbReference type="InterPro" id="IPR027267">
    <property type="entry name" value="AH/BAR_dom_sf"/>
</dbReference>
<feature type="compositionally biased region" description="Polar residues" evidence="2">
    <location>
        <begin position="309"/>
        <end position="331"/>
    </location>
</feature>
<feature type="compositionally biased region" description="Low complexity" evidence="2">
    <location>
        <begin position="278"/>
        <end position="287"/>
    </location>
</feature>
<feature type="region of interest" description="Disordered" evidence="2">
    <location>
        <begin position="230"/>
        <end position="441"/>
    </location>
</feature>
<keyword evidence="1" id="KW-0175">Coiled coil</keyword>
<dbReference type="EMBL" id="CP099420">
    <property type="protein sequence ID" value="USW51336.1"/>
    <property type="molecule type" value="Genomic_DNA"/>
</dbReference>
<evidence type="ECO:0000256" key="2">
    <source>
        <dbReference type="SAM" id="MobiDB-lite"/>
    </source>
</evidence>
<dbReference type="SUPFAM" id="SSF103657">
    <property type="entry name" value="BAR/IMD domain-like"/>
    <property type="match status" value="1"/>
</dbReference>
<dbReference type="Proteomes" id="UP001056384">
    <property type="component" value="Chromosome 3"/>
</dbReference>
<evidence type="ECO:0000313" key="4">
    <source>
        <dbReference type="EMBL" id="USW51336.1"/>
    </source>
</evidence>
<feature type="domain" description="BAR" evidence="3">
    <location>
        <begin position="15"/>
        <end position="237"/>
    </location>
</feature>
<feature type="compositionally biased region" description="Polar residues" evidence="2">
    <location>
        <begin position="230"/>
        <end position="242"/>
    </location>
</feature>
<dbReference type="Gene3D" id="1.20.1270.60">
    <property type="entry name" value="Arfaptin homology (AH) domain/BAR domain"/>
    <property type="match status" value="1"/>
</dbReference>
<dbReference type="AlphaFoldDB" id="A0A9Q9ASU8"/>
<dbReference type="PROSITE" id="PS51021">
    <property type="entry name" value="BAR"/>
    <property type="match status" value="1"/>
</dbReference>
<organism evidence="4 5">
    <name type="scientific">Septoria linicola</name>
    <dbReference type="NCBI Taxonomy" id="215465"/>
    <lineage>
        <taxon>Eukaryota</taxon>
        <taxon>Fungi</taxon>
        <taxon>Dikarya</taxon>
        <taxon>Ascomycota</taxon>
        <taxon>Pezizomycotina</taxon>
        <taxon>Dothideomycetes</taxon>
        <taxon>Dothideomycetidae</taxon>
        <taxon>Mycosphaerellales</taxon>
        <taxon>Mycosphaerellaceae</taxon>
        <taxon>Septoria</taxon>
    </lineage>
</organism>
<dbReference type="GO" id="GO:0005737">
    <property type="term" value="C:cytoplasm"/>
    <property type="evidence" value="ECO:0007669"/>
    <property type="project" value="InterPro"/>
</dbReference>
<evidence type="ECO:0000259" key="3">
    <source>
        <dbReference type="PROSITE" id="PS51021"/>
    </source>
</evidence>
<dbReference type="InterPro" id="IPR004148">
    <property type="entry name" value="BAR_dom"/>
</dbReference>
<evidence type="ECO:0000256" key="1">
    <source>
        <dbReference type="SAM" id="Coils"/>
    </source>
</evidence>
<dbReference type="OrthoDB" id="14167at2759"/>
<gene>
    <name evidence="4" type="ORF">Slin15195_G046550</name>
</gene>
<dbReference type="Pfam" id="PF03114">
    <property type="entry name" value="BAR"/>
    <property type="match status" value="1"/>
</dbReference>
<feature type="compositionally biased region" description="Polar residues" evidence="2">
    <location>
        <begin position="249"/>
        <end position="263"/>
    </location>
</feature>
<feature type="compositionally biased region" description="Pro residues" evidence="2">
    <location>
        <begin position="408"/>
        <end position="427"/>
    </location>
</feature>
<sequence length="441" mass="49847">MNINKKFDRMKQWGKERMGGEKLSDTTEEFKSLEQEMTLRHNGMSKLKKSADVYVQHTAKRERYQEKDQQLPVAYFGSTMVAHGDDFEPDSEFGQCLSMLGRANERIARMQETYCANATSSWLESLERSLVQMKEYEKARKQLENRRLAYDTASQKMQKSKKEDFRMEEELRNQKMKYEESSEDVYRRMLDIKEAEVDSVQDLSSFLEAELTYYDRCREVLVQLKRDWPASQSLSRSNTASPVNGRGNPRSTRSRASSVNDRFNTIDEDEPLPPPRRPTISSSRVPSGANSPMKELPGFDLPTRPGGTRSASSTGFEGPMSSSYNARSESPANMPRLTRVPTEPSTLLGARSNLRITKSRDSSQPPPSSSHEGVFGDDQSSDNGYSRYDELQRTASHGQDGSGTARKAPPPPPPSRASKPKPPPPPMKRSALSTSEVPQYR</sequence>
<proteinExistence type="predicted"/>
<name>A0A9Q9ASU8_9PEZI</name>
<accession>A0A9Q9ASU8</accession>
<feature type="compositionally biased region" description="Polar residues" evidence="2">
    <location>
        <begin position="432"/>
        <end position="441"/>
    </location>
</feature>
<protein>
    <submittedName>
        <fullName evidence="4">BAR domain-containing protein</fullName>
    </submittedName>
</protein>